<evidence type="ECO:0000313" key="10">
    <source>
        <dbReference type="EnsemblMetazoa" id="XP_014249355.1"/>
    </source>
</evidence>
<dbReference type="AlphaFoldDB" id="A0A8I6RWN3"/>
<keyword evidence="8 9" id="KW-0325">Glycoprotein</keyword>
<evidence type="ECO:0000256" key="9">
    <source>
        <dbReference type="RuleBase" id="RU364020"/>
    </source>
</evidence>
<evidence type="ECO:0000256" key="7">
    <source>
        <dbReference type="ARBA" id="ARBA00023136"/>
    </source>
</evidence>
<dbReference type="GO" id="GO:0008146">
    <property type="term" value="F:sulfotransferase activity"/>
    <property type="evidence" value="ECO:0007669"/>
    <property type="project" value="InterPro"/>
</dbReference>
<keyword evidence="6 9" id="KW-0333">Golgi apparatus</keyword>
<dbReference type="PANTHER" id="PTHR12137">
    <property type="entry name" value="CARBOHYDRATE SULFOTRANSFERASE"/>
    <property type="match status" value="1"/>
</dbReference>
<keyword evidence="9" id="KW-0735">Signal-anchor</keyword>
<keyword evidence="4 9" id="KW-0812">Transmembrane</keyword>
<keyword evidence="5 9" id="KW-1133">Transmembrane helix</keyword>
<sequence>MVYFRLFGYFSLLVILTAASLFVISFILFTNGGDIVTSRYGQGRKTIFINGSLLNEVYIERIEHLTEACKKYKASASADSIWDNRDLLDHILVDKKHKLLYCYVPKVACTNWKRIFMVLNGSTNETDVLSIPANLAHSRPEYLALSNYSIADAKSLLNTYTKFIFVRHPFERLLSAYRNKLEKNYINSKYFQSRLGRYIIKHYREKPTNSSLVNGDDVTFEEFTAYLTKSMSSMYNEHWKPVERLCEPCQIQYDFIGKYETLITDSNYLLKSIGMGNISFPHNSKPSGTSKDLKKYFRKLSLNRIKELLDIYKLDFKLFSYTFQDLFGYEIA</sequence>
<comment type="subcellular location">
    <subcellularLocation>
        <location evidence="1 9">Golgi apparatus membrane</location>
        <topology evidence="1 9">Single-pass type II membrane protein</topology>
    </subcellularLocation>
</comment>
<keyword evidence="3 9" id="KW-0808">Transferase</keyword>
<evidence type="ECO:0000256" key="3">
    <source>
        <dbReference type="ARBA" id="ARBA00022679"/>
    </source>
</evidence>
<dbReference type="PANTHER" id="PTHR12137:SF54">
    <property type="entry name" value="CARBOHYDRATE SULFOTRANSFERASE"/>
    <property type="match status" value="1"/>
</dbReference>
<reference evidence="10" key="1">
    <citation type="submission" date="2022-01" db="UniProtKB">
        <authorList>
            <consortium name="EnsemblMetazoa"/>
        </authorList>
    </citation>
    <scope>IDENTIFICATION</scope>
</reference>
<keyword evidence="11" id="KW-1185">Reference proteome</keyword>
<keyword evidence="7 9" id="KW-0472">Membrane</keyword>
<evidence type="ECO:0000256" key="8">
    <source>
        <dbReference type="ARBA" id="ARBA00023180"/>
    </source>
</evidence>
<evidence type="ECO:0000313" key="11">
    <source>
        <dbReference type="Proteomes" id="UP000494040"/>
    </source>
</evidence>
<name>A0A8I6RWN3_CIMLE</name>
<dbReference type="GO" id="GO:0000139">
    <property type="term" value="C:Golgi membrane"/>
    <property type="evidence" value="ECO:0007669"/>
    <property type="project" value="UniProtKB-SubCell"/>
</dbReference>
<evidence type="ECO:0000256" key="2">
    <source>
        <dbReference type="ARBA" id="ARBA00006339"/>
    </source>
</evidence>
<protein>
    <recommendedName>
        <fullName evidence="9">Carbohydrate sulfotransferase</fullName>
        <ecNumber evidence="9">2.8.2.-</ecNumber>
    </recommendedName>
</protein>
<dbReference type="RefSeq" id="XP_014249355.1">
    <property type="nucleotide sequence ID" value="XM_014393869.2"/>
</dbReference>
<dbReference type="Pfam" id="PF03567">
    <property type="entry name" value="Sulfotransfer_2"/>
    <property type="match status" value="1"/>
</dbReference>
<dbReference type="EnsemblMetazoa" id="XM_014393869.2">
    <property type="protein sequence ID" value="XP_014249355.1"/>
    <property type="gene ID" value="LOC106666582"/>
</dbReference>
<feature type="transmembrane region" description="Helical" evidence="9">
    <location>
        <begin position="6"/>
        <end position="29"/>
    </location>
</feature>
<dbReference type="OMA" id="SSMCHRY"/>
<dbReference type="InterPro" id="IPR005331">
    <property type="entry name" value="Sulfotransferase"/>
</dbReference>
<dbReference type="EC" id="2.8.2.-" evidence="9"/>
<comment type="similarity">
    <text evidence="2 9">Belongs to the sulfotransferase 2 family.</text>
</comment>
<evidence type="ECO:0000256" key="1">
    <source>
        <dbReference type="ARBA" id="ARBA00004323"/>
    </source>
</evidence>
<accession>A0A8I6RWN3</accession>
<proteinExistence type="inferred from homology"/>
<dbReference type="Proteomes" id="UP000494040">
    <property type="component" value="Unassembled WGS sequence"/>
</dbReference>
<dbReference type="GO" id="GO:0016051">
    <property type="term" value="P:carbohydrate biosynthetic process"/>
    <property type="evidence" value="ECO:0007669"/>
    <property type="project" value="InterPro"/>
</dbReference>
<dbReference type="GeneID" id="106666582"/>
<dbReference type="InterPro" id="IPR018011">
    <property type="entry name" value="Carb_sulfotrans_8-10"/>
</dbReference>
<evidence type="ECO:0000256" key="6">
    <source>
        <dbReference type="ARBA" id="ARBA00023034"/>
    </source>
</evidence>
<evidence type="ECO:0000256" key="5">
    <source>
        <dbReference type="ARBA" id="ARBA00022989"/>
    </source>
</evidence>
<dbReference type="KEGG" id="clec:106666582"/>
<organism evidence="10 11">
    <name type="scientific">Cimex lectularius</name>
    <name type="common">Bed bug</name>
    <name type="synonym">Acanthia lectularia</name>
    <dbReference type="NCBI Taxonomy" id="79782"/>
    <lineage>
        <taxon>Eukaryota</taxon>
        <taxon>Metazoa</taxon>
        <taxon>Ecdysozoa</taxon>
        <taxon>Arthropoda</taxon>
        <taxon>Hexapoda</taxon>
        <taxon>Insecta</taxon>
        <taxon>Pterygota</taxon>
        <taxon>Neoptera</taxon>
        <taxon>Paraneoptera</taxon>
        <taxon>Hemiptera</taxon>
        <taxon>Heteroptera</taxon>
        <taxon>Panheteroptera</taxon>
        <taxon>Cimicomorpha</taxon>
        <taxon>Cimicidae</taxon>
        <taxon>Cimex</taxon>
    </lineage>
</organism>
<evidence type="ECO:0000256" key="4">
    <source>
        <dbReference type="ARBA" id="ARBA00022692"/>
    </source>
</evidence>
<dbReference type="OrthoDB" id="2019940at2759"/>
<keyword evidence="9" id="KW-0119">Carbohydrate metabolism</keyword>